<evidence type="ECO:0000313" key="2">
    <source>
        <dbReference type="Proteomes" id="UP000186341"/>
    </source>
</evidence>
<dbReference type="AlphaFoldDB" id="A0A1U7NCY7"/>
<proteinExistence type="predicted"/>
<gene>
    <name evidence="1" type="ORF">BO222_11710</name>
</gene>
<dbReference type="Proteomes" id="UP000186341">
    <property type="component" value="Unassembled WGS sequence"/>
</dbReference>
<reference evidence="1 2" key="1">
    <citation type="submission" date="2016-11" db="EMBL/GenBank/DDBJ databases">
        <title>Description of two novel members of the family Erysipelotrichaceae: Ileibacterium lipovorans gen. nov., sp. nov. and Dubosiella newyorkensis, gen. nov., sp. nov.</title>
        <authorList>
            <person name="Cox L.M."/>
            <person name="Sohn J."/>
            <person name="Tyrrell K.L."/>
            <person name="Citron D.M."/>
            <person name="Lawson P.A."/>
            <person name="Patel N.B."/>
            <person name="Iizumi T."/>
            <person name="Perez-Perez G.I."/>
            <person name="Goldstein E.J."/>
            <person name="Blaser M.J."/>
        </authorList>
    </citation>
    <scope>NUCLEOTIDE SEQUENCE [LARGE SCALE GENOMIC DNA]</scope>
    <source>
        <strain evidence="1 2">NYU-BL-A3</strain>
    </source>
</reference>
<organism evidence="1 2">
    <name type="scientific">Ileibacterium valens</name>
    <dbReference type="NCBI Taxonomy" id="1862668"/>
    <lineage>
        <taxon>Bacteria</taxon>
        <taxon>Bacillati</taxon>
        <taxon>Bacillota</taxon>
        <taxon>Erysipelotrichia</taxon>
        <taxon>Erysipelotrichales</taxon>
        <taxon>Erysipelotrichaceae</taxon>
        <taxon>Ileibacterium</taxon>
    </lineage>
</organism>
<accession>A0A1U7NCY7</accession>
<protein>
    <submittedName>
        <fullName evidence="1">Uncharacterized protein</fullName>
    </submittedName>
</protein>
<dbReference type="EMBL" id="MPJW01000260">
    <property type="protein sequence ID" value="OLU36709.1"/>
    <property type="molecule type" value="Genomic_DNA"/>
</dbReference>
<comment type="caution">
    <text evidence="1">The sequence shown here is derived from an EMBL/GenBank/DDBJ whole genome shotgun (WGS) entry which is preliminary data.</text>
</comment>
<keyword evidence="2" id="KW-1185">Reference proteome</keyword>
<sequence length="85" mass="9788">MIIEFFYQQTGGVKPKIPGADPLDDQNEFCRMPAKLISFESIVDLQRSGGLQVFIRLRQRDPKKINVSFGSFSFLQIRLVRSVRL</sequence>
<evidence type="ECO:0000313" key="1">
    <source>
        <dbReference type="EMBL" id="OLU36709.1"/>
    </source>
</evidence>
<name>A0A1U7NCY7_9FIRM</name>